<reference evidence="3 4" key="1">
    <citation type="submission" date="2019-01" db="EMBL/GenBank/DDBJ databases">
        <title>A draft genome assembly of the solar-powered sea slug Elysia chlorotica.</title>
        <authorList>
            <person name="Cai H."/>
            <person name="Li Q."/>
            <person name="Fang X."/>
            <person name="Li J."/>
            <person name="Curtis N.E."/>
            <person name="Altenburger A."/>
            <person name="Shibata T."/>
            <person name="Feng M."/>
            <person name="Maeda T."/>
            <person name="Schwartz J.A."/>
            <person name="Shigenobu S."/>
            <person name="Lundholm N."/>
            <person name="Nishiyama T."/>
            <person name="Yang H."/>
            <person name="Hasebe M."/>
            <person name="Li S."/>
            <person name="Pierce S.K."/>
            <person name="Wang J."/>
        </authorList>
    </citation>
    <scope>NUCLEOTIDE SEQUENCE [LARGE SCALE GENOMIC DNA]</scope>
    <source>
        <strain evidence="3">EC2010</strain>
        <tissue evidence="3">Whole organism of an adult</tissue>
    </source>
</reference>
<feature type="chain" id="PRO_5018590894" description="Apextrin C-terminal domain-containing protein" evidence="1">
    <location>
        <begin position="21"/>
        <end position="447"/>
    </location>
</feature>
<keyword evidence="4" id="KW-1185">Reference proteome</keyword>
<comment type="caution">
    <text evidence="3">The sequence shown here is derived from an EMBL/GenBank/DDBJ whole genome shotgun (WGS) entry which is preliminary data.</text>
</comment>
<accession>A0A3S1B4M6</accession>
<dbReference type="STRING" id="188477.A0A3S1B4M6"/>
<proteinExistence type="predicted"/>
<protein>
    <recommendedName>
        <fullName evidence="2">Apextrin C-terminal domain-containing protein</fullName>
    </recommendedName>
</protein>
<feature type="domain" description="Apextrin C-terminal" evidence="2">
    <location>
        <begin position="241"/>
        <end position="444"/>
    </location>
</feature>
<name>A0A3S1B4M6_ELYCH</name>
<feature type="signal peptide" evidence="1">
    <location>
        <begin position="1"/>
        <end position="20"/>
    </location>
</feature>
<sequence length="447" mass="49873">MEPGFSLICLVLLASTTVNGQAINGTTKSPVTNDANSSSKPFALSYTPTKVYQGITENVEVHCKRNTAVESKIEELVWMRILVHTPDDGTRVLAEQREGSTRPNIFGDVRSHGRLAPVEESYLKAVRTKPSDSAIIFYMCFAFGIKKDLSFVVESSSGLLVKAKKLSESDLLDIILDTGKSIRLRANNNSKTISNTARILDAYSQRSEQRFSEANDRLDKANLTVESMMSEFLFPKEEELWPAGTYALIKPESGCPADLAFYEGENGFFRLHTESSTMNPENGYSKNTHLSRPIQTSYSINTFMTFRFCAANGLYGSGAWPKGRYCIHKKGNCPVGFNSGYIHFLTERSGNLDAVGGNTPEQSTRRMYFCCMTTGDPTTPIELPTAHPFYLYQYDGRCQNVKGMRATEEYIQVHTEPGSSTSGYVPYLAYKTPGNIVRLELCYYTKY</sequence>
<gene>
    <name evidence="3" type="ORF">EGW08_012458</name>
</gene>
<dbReference type="InterPro" id="IPR031569">
    <property type="entry name" value="ApeC"/>
</dbReference>
<dbReference type="OrthoDB" id="5954510at2759"/>
<dbReference type="EMBL" id="RQTK01000428">
    <property type="protein sequence ID" value="RUS79774.1"/>
    <property type="molecule type" value="Genomic_DNA"/>
</dbReference>
<dbReference type="Pfam" id="PF16977">
    <property type="entry name" value="ApeC"/>
    <property type="match status" value="1"/>
</dbReference>
<dbReference type="Proteomes" id="UP000271974">
    <property type="component" value="Unassembled WGS sequence"/>
</dbReference>
<evidence type="ECO:0000313" key="3">
    <source>
        <dbReference type="EMBL" id="RUS79774.1"/>
    </source>
</evidence>
<dbReference type="AlphaFoldDB" id="A0A3S1B4M6"/>
<evidence type="ECO:0000256" key="1">
    <source>
        <dbReference type="SAM" id="SignalP"/>
    </source>
</evidence>
<dbReference type="PANTHER" id="PTHR19324">
    <property type="entry name" value="PERFORIN-LIKE PROTEIN 1"/>
    <property type="match status" value="1"/>
</dbReference>
<evidence type="ECO:0000313" key="4">
    <source>
        <dbReference type="Proteomes" id="UP000271974"/>
    </source>
</evidence>
<evidence type="ECO:0000259" key="2">
    <source>
        <dbReference type="Pfam" id="PF16977"/>
    </source>
</evidence>
<keyword evidence="1" id="KW-0732">Signal</keyword>
<dbReference type="PANTHER" id="PTHR19324:SF33">
    <property type="entry name" value="MUCIN-5AC"/>
    <property type="match status" value="1"/>
</dbReference>
<organism evidence="3 4">
    <name type="scientific">Elysia chlorotica</name>
    <name type="common">Eastern emerald elysia</name>
    <name type="synonym">Sea slug</name>
    <dbReference type="NCBI Taxonomy" id="188477"/>
    <lineage>
        <taxon>Eukaryota</taxon>
        <taxon>Metazoa</taxon>
        <taxon>Spiralia</taxon>
        <taxon>Lophotrochozoa</taxon>
        <taxon>Mollusca</taxon>
        <taxon>Gastropoda</taxon>
        <taxon>Heterobranchia</taxon>
        <taxon>Euthyneura</taxon>
        <taxon>Panpulmonata</taxon>
        <taxon>Sacoglossa</taxon>
        <taxon>Placobranchoidea</taxon>
        <taxon>Plakobranchidae</taxon>
        <taxon>Elysia</taxon>
    </lineage>
</organism>